<keyword evidence="2" id="KW-1185">Reference proteome</keyword>
<dbReference type="InterPro" id="IPR010419">
    <property type="entry name" value="CO_DH_gsu"/>
</dbReference>
<dbReference type="PANTHER" id="PTHR38588:SF1">
    <property type="entry name" value="BLL0334 PROTEIN"/>
    <property type="match status" value="1"/>
</dbReference>
<protein>
    <submittedName>
        <fullName evidence="1">Carbon monoxide dehydrogenase subunit G</fullName>
    </submittedName>
</protein>
<comment type="caution">
    <text evidence="1">The sequence shown here is derived from an EMBL/GenBank/DDBJ whole genome shotgun (WGS) entry which is preliminary data.</text>
</comment>
<dbReference type="CDD" id="cd05018">
    <property type="entry name" value="CoxG"/>
    <property type="match status" value="1"/>
</dbReference>
<accession>A0ABX2TEQ4</accession>
<name>A0ABX2TEQ4_9PROT</name>
<dbReference type="EMBL" id="JABFDB010000021">
    <property type="protein sequence ID" value="NYZ22832.1"/>
    <property type="molecule type" value="Genomic_DNA"/>
</dbReference>
<gene>
    <name evidence="1" type="ORF">HND93_24240</name>
</gene>
<dbReference type="InterPro" id="IPR023393">
    <property type="entry name" value="START-like_dom_sf"/>
</dbReference>
<proteinExistence type="predicted"/>
<dbReference type="SUPFAM" id="SSF55961">
    <property type="entry name" value="Bet v1-like"/>
    <property type="match status" value="1"/>
</dbReference>
<dbReference type="Gene3D" id="3.30.530.20">
    <property type="match status" value="1"/>
</dbReference>
<dbReference type="PANTHER" id="PTHR38588">
    <property type="entry name" value="BLL0334 PROTEIN"/>
    <property type="match status" value="1"/>
</dbReference>
<organism evidence="1 2">
    <name type="scientific">Azospirillum oleiclasticum</name>
    <dbReference type="NCBI Taxonomy" id="2735135"/>
    <lineage>
        <taxon>Bacteria</taxon>
        <taxon>Pseudomonadati</taxon>
        <taxon>Pseudomonadota</taxon>
        <taxon>Alphaproteobacteria</taxon>
        <taxon>Rhodospirillales</taxon>
        <taxon>Azospirillaceae</taxon>
        <taxon>Azospirillum</taxon>
    </lineage>
</organism>
<dbReference type="RefSeq" id="WP_180284589.1">
    <property type="nucleotide sequence ID" value="NZ_JABFDB010000021.1"/>
</dbReference>
<dbReference type="Pfam" id="PF06240">
    <property type="entry name" value="COXG"/>
    <property type="match status" value="1"/>
</dbReference>
<sequence>MELQGDHRIPADRERVFHALCDEAVLMRCISALEAMERRSDVEYAARVRLSVGPLKARFEGRVEVEPVDPPGFYVLNGEGTGLLGFAKGVVEIRLADLSGHTLLSYRLTAEIGGRVGQMAAKLMQAKAQTHIDRFFERFTEAMAG</sequence>
<evidence type="ECO:0000313" key="1">
    <source>
        <dbReference type="EMBL" id="NYZ22832.1"/>
    </source>
</evidence>
<evidence type="ECO:0000313" key="2">
    <source>
        <dbReference type="Proteomes" id="UP000584642"/>
    </source>
</evidence>
<dbReference type="Proteomes" id="UP000584642">
    <property type="component" value="Unassembled WGS sequence"/>
</dbReference>
<reference evidence="1 2" key="1">
    <citation type="submission" date="2020-05" db="EMBL/GenBank/DDBJ databases">
        <title>Azospirillum oleiclasticum sp. nov, a nitrogen-fixing and heavy crude oil-emulsifying bacterium isolated from the crude oil of Yumen Oilfield.</title>
        <authorList>
            <person name="Wu D."/>
            <person name="Cai M."/>
            <person name="Zhang X."/>
        </authorList>
    </citation>
    <scope>NUCLEOTIDE SEQUENCE [LARGE SCALE GENOMIC DNA]</scope>
    <source>
        <strain evidence="1 2">ROY-1-1-2</strain>
    </source>
</reference>